<protein>
    <submittedName>
        <fullName evidence="2">RpiB/LacA/LacB family sugar-phosphate isomerase</fullName>
    </submittedName>
</protein>
<comment type="similarity">
    <text evidence="1">Belongs to the LacAB/RpiB family.</text>
</comment>
<dbReference type="NCBIfam" id="NF004051">
    <property type="entry name" value="PRK05571.1"/>
    <property type="match status" value="1"/>
</dbReference>
<organism evidence="2 3">
    <name type="scientific">Azospirillum endophyticum</name>
    <dbReference type="NCBI Taxonomy" id="2800326"/>
    <lineage>
        <taxon>Bacteria</taxon>
        <taxon>Pseudomonadati</taxon>
        <taxon>Pseudomonadota</taxon>
        <taxon>Alphaproteobacteria</taxon>
        <taxon>Rhodospirillales</taxon>
        <taxon>Azospirillaceae</taxon>
        <taxon>Azospirillum</taxon>
    </lineage>
</organism>
<evidence type="ECO:0000313" key="2">
    <source>
        <dbReference type="EMBL" id="MBK1840866.1"/>
    </source>
</evidence>
<dbReference type="InterPro" id="IPR003500">
    <property type="entry name" value="RpiB_LacA_LacB"/>
</dbReference>
<evidence type="ECO:0000313" key="3">
    <source>
        <dbReference type="Proteomes" id="UP000652760"/>
    </source>
</evidence>
<sequence>MGVAVKVALASDSSGFRLKEAVKAYLQATGYEVVDVGQTSEDGPVSYVDAASSLAGAVQSGPCRRGIVICGTGAGVSLVANKFKGIYCVPCESLYTAQRSSLINNANVLAMGERIVGHEMACEMAGAWLRNGWCDGFDGERRERNMRGFQALQEIEGRNLK</sequence>
<dbReference type="PANTHER" id="PTHR30345:SF0">
    <property type="entry name" value="DNA DAMAGE-REPAIR_TOLERATION PROTEIN DRT102"/>
    <property type="match status" value="1"/>
</dbReference>
<dbReference type="RefSeq" id="WP_200197595.1">
    <property type="nucleotide sequence ID" value="NZ_JAENHM010000070.1"/>
</dbReference>
<dbReference type="NCBIfam" id="TIGR00689">
    <property type="entry name" value="rpiB_lacA_lacB"/>
    <property type="match status" value="1"/>
</dbReference>
<reference evidence="3" key="1">
    <citation type="submission" date="2021-01" db="EMBL/GenBank/DDBJ databases">
        <title>Genome public.</title>
        <authorList>
            <person name="Liu C."/>
            <person name="Sun Q."/>
        </authorList>
    </citation>
    <scope>NUCLEOTIDE SEQUENCE [LARGE SCALE GENOMIC DNA]</scope>
    <source>
        <strain evidence="3">YIM B02556</strain>
    </source>
</reference>
<dbReference type="GO" id="GO:0016853">
    <property type="term" value="F:isomerase activity"/>
    <property type="evidence" value="ECO:0007669"/>
    <property type="project" value="UniProtKB-KW"/>
</dbReference>
<dbReference type="EMBL" id="JAENHM010000070">
    <property type="protein sequence ID" value="MBK1840866.1"/>
    <property type="molecule type" value="Genomic_DNA"/>
</dbReference>
<dbReference type="InterPro" id="IPR036569">
    <property type="entry name" value="RpiB_LacA_LacB_sf"/>
</dbReference>
<accession>A0ABS1FBR8</accession>
<dbReference type="Pfam" id="PF02502">
    <property type="entry name" value="LacAB_rpiB"/>
    <property type="match status" value="1"/>
</dbReference>
<keyword evidence="2" id="KW-0413">Isomerase</keyword>
<gene>
    <name evidence="2" type="ORF">JHL17_26025</name>
</gene>
<dbReference type="SUPFAM" id="SSF89623">
    <property type="entry name" value="Ribose/Galactose isomerase RpiB/AlsB"/>
    <property type="match status" value="1"/>
</dbReference>
<evidence type="ECO:0000256" key="1">
    <source>
        <dbReference type="ARBA" id="ARBA00008754"/>
    </source>
</evidence>
<dbReference type="Gene3D" id="3.40.1400.10">
    <property type="entry name" value="Sugar-phosphate isomerase, RpiB/LacA/LacB"/>
    <property type="match status" value="1"/>
</dbReference>
<keyword evidence="3" id="KW-1185">Reference proteome</keyword>
<comment type="caution">
    <text evidence="2">The sequence shown here is derived from an EMBL/GenBank/DDBJ whole genome shotgun (WGS) entry which is preliminary data.</text>
</comment>
<dbReference type="Proteomes" id="UP000652760">
    <property type="component" value="Unassembled WGS sequence"/>
</dbReference>
<dbReference type="PIRSF" id="PIRSF005384">
    <property type="entry name" value="RpiB_LacA_B"/>
    <property type="match status" value="1"/>
</dbReference>
<dbReference type="PANTHER" id="PTHR30345">
    <property type="entry name" value="RIBOSE-5-PHOSPHATE ISOMERASE B"/>
    <property type="match status" value="1"/>
</dbReference>
<name>A0ABS1FBR8_9PROT</name>
<proteinExistence type="inferred from homology"/>